<keyword evidence="4" id="KW-0109">Calcium transport</keyword>
<dbReference type="Pfam" id="PF01699">
    <property type="entry name" value="Na_Ca_ex"/>
    <property type="match status" value="2"/>
</dbReference>
<evidence type="ECO:0000313" key="13">
    <source>
        <dbReference type="Proteomes" id="UP000694565"/>
    </source>
</evidence>
<protein>
    <recommendedName>
        <fullName evidence="11">Sodium/calcium exchanger membrane region domain-containing protein</fullName>
    </recommendedName>
</protein>
<keyword evidence="5 10" id="KW-0812">Transmembrane</keyword>
<evidence type="ECO:0000256" key="4">
    <source>
        <dbReference type="ARBA" id="ARBA00022568"/>
    </source>
</evidence>
<comment type="subcellular location">
    <subcellularLocation>
        <location evidence="1">Membrane</location>
        <topology evidence="1">Multi-pass membrane protein</topology>
    </subcellularLocation>
</comment>
<dbReference type="GeneTree" id="ENSGT01030000234532"/>
<dbReference type="InterPro" id="IPR004837">
    <property type="entry name" value="NaCa_Exmemb"/>
</dbReference>
<evidence type="ECO:0000259" key="11">
    <source>
        <dbReference type="Pfam" id="PF01699"/>
    </source>
</evidence>
<reference evidence="12" key="2">
    <citation type="submission" date="2025-09" db="UniProtKB">
        <authorList>
            <consortium name="Ensembl"/>
        </authorList>
    </citation>
    <scope>IDENTIFICATION</scope>
</reference>
<keyword evidence="4" id="KW-0106">Calcium</keyword>
<feature type="transmembrane region" description="Helical" evidence="10">
    <location>
        <begin position="12"/>
        <end position="35"/>
    </location>
</feature>
<keyword evidence="3" id="KW-0050">Antiport</keyword>
<keyword evidence="7 10" id="KW-0472">Membrane</keyword>
<dbReference type="AlphaFoldDB" id="A0A8C2YZL1"/>
<dbReference type="PANTHER" id="PTHR10846">
    <property type="entry name" value="SODIUM/POTASSIUM/CALCIUM EXCHANGER"/>
    <property type="match status" value="1"/>
</dbReference>
<evidence type="ECO:0000256" key="1">
    <source>
        <dbReference type="ARBA" id="ARBA00004141"/>
    </source>
</evidence>
<dbReference type="FunFam" id="1.20.1420.30:FF:000005">
    <property type="entry name" value="sodium/potassium/calcium exchanger 3 isoform X1"/>
    <property type="match status" value="1"/>
</dbReference>
<keyword evidence="13" id="KW-1185">Reference proteome</keyword>
<evidence type="ECO:0000256" key="6">
    <source>
        <dbReference type="ARBA" id="ARBA00022989"/>
    </source>
</evidence>
<evidence type="ECO:0000313" key="12">
    <source>
        <dbReference type="Ensembl" id="ENSCLMP00005008993.1"/>
    </source>
</evidence>
<feature type="transmembrane region" description="Helical" evidence="10">
    <location>
        <begin position="348"/>
        <end position="371"/>
    </location>
</feature>
<dbReference type="GO" id="GO:0008273">
    <property type="term" value="F:calcium, potassium:sodium antiporter activity"/>
    <property type="evidence" value="ECO:0007669"/>
    <property type="project" value="TreeGrafter"/>
</dbReference>
<evidence type="ECO:0000256" key="10">
    <source>
        <dbReference type="SAM" id="Phobius"/>
    </source>
</evidence>
<dbReference type="NCBIfam" id="TIGR00367">
    <property type="entry name" value="calcium/sodium antiporter"/>
    <property type="match status" value="1"/>
</dbReference>
<dbReference type="InterPro" id="IPR044880">
    <property type="entry name" value="NCX_ion-bd_dom_sf"/>
</dbReference>
<dbReference type="GO" id="GO:0006874">
    <property type="term" value="P:intracellular calcium ion homeostasis"/>
    <property type="evidence" value="ECO:0007669"/>
    <property type="project" value="TreeGrafter"/>
</dbReference>
<dbReference type="InterPro" id="IPR004481">
    <property type="entry name" value="K/Na/Ca-exchanger"/>
</dbReference>
<proteinExistence type="inferred from homology"/>
<feature type="domain" description="Sodium/calcium exchanger membrane region" evidence="11">
    <location>
        <begin position="17"/>
        <end position="135"/>
    </location>
</feature>
<reference evidence="12" key="1">
    <citation type="submission" date="2025-08" db="UniProtKB">
        <authorList>
            <consortium name="Ensembl"/>
        </authorList>
    </citation>
    <scope>IDENTIFICATION</scope>
</reference>
<accession>A0A8C2YZL1</accession>
<dbReference type="GO" id="GO:0005262">
    <property type="term" value="F:calcium channel activity"/>
    <property type="evidence" value="ECO:0007669"/>
    <property type="project" value="TreeGrafter"/>
</dbReference>
<keyword evidence="6 10" id="KW-1133">Transmembrane helix</keyword>
<name>A0A8C2YZL1_CYCLU</name>
<keyword evidence="4" id="KW-0406">Ion transport</keyword>
<comment type="catalytic activity">
    <reaction evidence="8">
        <text>Ca(2+)(out) + K(+)(out) + 4 Na(+)(in) = Ca(2+)(in) + K(+)(in) + 4 Na(+)(out)</text>
        <dbReference type="Rhea" id="RHEA:69967"/>
        <dbReference type="ChEBI" id="CHEBI:29101"/>
        <dbReference type="ChEBI" id="CHEBI:29103"/>
        <dbReference type="ChEBI" id="CHEBI:29108"/>
    </reaction>
</comment>
<dbReference type="Proteomes" id="UP000694565">
    <property type="component" value="Unplaced"/>
</dbReference>
<evidence type="ECO:0000256" key="3">
    <source>
        <dbReference type="ARBA" id="ARBA00022449"/>
    </source>
</evidence>
<feature type="transmembrane region" description="Helical" evidence="10">
    <location>
        <begin position="83"/>
        <end position="106"/>
    </location>
</feature>
<feature type="compositionally biased region" description="Acidic residues" evidence="9">
    <location>
        <begin position="216"/>
        <end position="225"/>
    </location>
</feature>
<feature type="region of interest" description="Disordered" evidence="9">
    <location>
        <begin position="204"/>
        <end position="225"/>
    </location>
</feature>
<comment type="similarity">
    <text evidence="2">Belongs to the Ca(2+):cation antiporter (CaCA) (TC 2.A.19) family. SLC24A subfamily.</text>
</comment>
<evidence type="ECO:0000256" key="8">
    <source>
        <dbReference type="ARBA" id="ARBA00033627"/>
    </source>
</evidence>
<evidence type="ECO:0000256" key="9">
    <source>
        <dbReference type="SAM" id="MobiDB-lite"/>
    </source>
</evidence>
<organism evidence="12 13">
    <name type="scientific">Cyclopterus lumpus</name>
    <name type="common">Lumpsucker</name>
    <dbReference type="NCBI Taxonomy" id="8103"/>
    <lineage>
        <taxon>Eukaryota</taxon>
        <taxon>Metazoa</taxon>
        <taxon>Chordata</taxon>
        <taxon>Craniata</taxon>
        <taxon>Vertebrata</taxon>
        <taxon>Euteleostomi</taxon>
        <taxon>Actinopterygii</taxon>
        <taxon>Neopterygii</taxon>
        <taxon>Teleostei</taxon>
        <taxon>Neoteleostei</taxon>
        <taxon>Acanthomorphata</taxon>
        <taxon>Eupercaria</taxon>
        <taxon>Perciformes</taxon>
        <taxon>Cottioidei</taxon>
        <taxon>Cottales</taxon>
        <taxon>Cyclopteridae</taxon>
        <taxon>Cyclopterus</taxon>
    </lineage>
</organism>
<sequence length="438" mass="48776">DIFTPEQRRKGAVLLHVLCAIYMFHALAIVCEFYFVPSLEKVSENLHLSQDVAGATFMAAGSSAPELFTSLIGVFITKGDVGVGTIVGSAVFNILVIIGLCGIFSGQVQLHWWPLFRDAVFYILSILVLIMVRNAPDSGVVMVDEMLNLHPHQLSLSEASLRLLITLHFPPFTRLRMAARMVIKEVHCTCLHPSCNVKFPCTEGEMGGGEQPKEEKEEEQEEGEEEYTPFKPFILPDGWCVRLKWLLSWPLSILLHFTIPNCNLPQWERWYLLTFLSSTLWIALYSYLMVWMVTVISYTLGIPEVIMGITFLAAGTSVPDCMASLIVARQGMGDMAVSNSIGSNIFDVLLGLGFPWALRTLIVSYGSVVTINSKGLVYSVILLLASVILTVLCVHLNCWKLDRRLGLCLILLYAIFLLCSVGNVFLNVCVWRESLSVC</sequence>
<keyword evidence="4" id="KW-0813">Transport</keyword>
<feature type="transmembrane region" description="Helical" evidence="10">
    <location>
        <begin position="270"/>
        <end position="293"/>
    </location>
</feature>
<dbReference type="GO" id="GO:0005886">
    <property type="term" value="C:plasma membrane"/>
    <property type="evidence" value="ECO:0007669"/>
    <property type="project" value="TreeGrafter"/>
</dbReference>
<evidence type="ECO:0000256" key="7">
    <source>
        <dbReference type="ARBA" id="ARBA00023136"/>
    </source>
</evidence>
<dbReference type="PANTHER" id="PTHR10846:SF28">
    <property type="entry name" value="SODIUM_POTASSIUM_CALCIUM EXCHANGER 3-LIKE ISOFORM X1"/>
    <property type="match status" value="1"/>
</dbReference>
<feature type="transmembrane region" description="Helical" evidence="10">
    <location>
        <begin position="377"/>
        <end position="398"/>
    </location>
</feature>
<dbReference type="Gene3D" id="1.20.1420.30">
    <property type="entry name" value="NCX, central ion-binding region"/>
    <property type="match status" value="2"/>
</dbReference>
<dbReference type="FunFam" id="1.20.1420.30:FF:000037">
    <property type="entry name" value="Predicted protein"/>
    <property type="match status" value="1"/>
</dbReference>
<evidence type="ECO:0000256" key="2">
    <source>
        <dbReference type="ARBA" id="ARBA00005364"/>
    </source>
</evidence>
<feature type="transmembrane region" description="Helical" evidence="10">
    <location>
        <begin position="55"/>
        <end position="76"/>
    </location>
</feature>
<feature type="transmembrane region" description="Helical" evidence="10">
    <location>
        <begin position="405"/>
        <end position="426"/>
    </location>
</feature>
<feature type="transmembrane region" description="Helical" evidence="10">
    <location>
        <begin position="305"/>
        <end position="327"/>
    </location>
</feature>
<dbReference type="Ensembl" id="ENSCLMT00005009798.1">
    <property type="protein sequence ID" value="ENSCLMP00005008993.1"/>
    <property type="gene ID" value="ENSCLMG00005005096.1"/>
</dbReference>
<evidence type="ECO:0000256" key="5">
    <source>
        <dbReference type="ARBA" id="ARBA00022692"/>
    </source>
</evidence>
<feature type="domain" description="Sodium/calcium exchanger membrane region" evidence="11">
    <location>
        <begin position="271"/>
        <end position="420"/>
    </location>
</feature>
<feature type="transmembrane region" description="Helical" evidence="10">
    <location>
        <begin position="112"/>
        <end position="132"/>
    </location>
</feature>